<dbReference type="InterPro" id="IPR032812">
    <property type="entry name" value="SbsA_Ig"/>
</dbReference>
<feature type="compositionally biased region" description="Low complexity" evidence="2">
    <location>
        <begin position="36"/>
        <end position="45"/>
    </location>
</feature>
<dbReference type="PROSITE" id="PS51257">
    <property type="entry name" value="PROKAR_LIPOPROTEIN"/>
    <property type="match status" value="1"/>
</dbReference>
<accession>A0ABX7MY43</accession>
<evidence type="ECO:0000259" key="4">
    <source>
        <dbReference type="Pfam" id="PF13205"/>
    </source>
</evidence>
<keyword evidence="1 3" id="KW-0732">Signal</keyword>
<feature type="domain" description="SbsA Ig-like" evidence="4">
    <location>
        <begin position="56"/>
        <end position="158"/>
    </location>
</feature>
<reference evidence="5 6" key="1">
    <citation type="submission" date="2021-03" db="EMBL/GenBank/DDBJ databases">
        <title>Genome sequencing of Marinobacter sp. LPB0319.</title>
        <authorList>
            <person name="Kim J."/>
        </authorList>
    </citation>
    <scope>NUCLEOTIDE SEQUENCE [LARGE SCALE GENOMIC DNA]</scope>
    <source>
        <strain evidence="5 6">LPB0319</strain>
    </source>
</reference>
<gene>
    <name evidence="5" type="ORF">LPB19_07635</name>
</gene>
<organism evidence="5 6">
    <name type="scientific">Marinobacter salinisoli</name>
    <dbReference type="NCBI Taxonomy" id="2769486"/>
    <lineage>
        <taxon>Bacteria</taxon>
        <taxon>Pseudomonadati</taxon>
        <taxon>Pseudomonadota</taxon>
        <taxon>Gammaproteobacteria</taxon>
        <taxon>Pseudomonadales</taxon>
        <taxon>Marinobacteraceae</taxon>
        <taxon>Marinobacter</taxon>
    </lineage>
</organism>
<dbReference type="RefSeq" id="WP_206645466.1">
    <property type="nucleotide sequence ID" value="NZ_CP071247.1"/>
</dbReference>
<name>A0ABX7MY43_9GAMM</name>
<protein>
    <submittedName>
        <fullName evidence="5">Ig-like domain-containing protein</fullName>
    </submittedName>
</protein>
<dbReference type="Proteomes" id="UP000663555">
    <property type="component" value="Chromosome"/>
</dbReference>
<feature type="signal peptide" evidence="3">
    <location>
        <begin position="1"/>
        <end position="20"/>
    </location>
</feature>
<evidence type="ECO:0000256" key="1">
    <source>
        <dbReference type="ARBA" id="ARBA00022729"/>
    </source>
</evidence>
<evidence type="ECO:0000256" key="2">
    <source>
        <dbReference type="SAM" id="MobiDB-lite"/>
    </source>
</evidence>
<dbReference type="Gene3D" id="2.60.40.3710">
    <property type="match status" value="1"/>
</dbReference>
<keyword evidence="6" id="KW-1185">Reference proteome</keyword>
<dbReference type="Pfam" id="PF13205">
    <property type="entry name" value="Big_5"/>
    <property type="match status" value="1"/>
</dbReference>
<evidence type="ECO:0000313" key="5">
    <source>
        <dbReference type="EMBL" id="QSP96239.1"/>
    </source>
</evidence>
<dbReference type="EMBL" id="CP071247">
    <property type="protein sequence ID" value="QSP96239.1"/>
    <property type="molecule type" value="Genomic_DNA"/>
</dbReference>
<sequence length="565" mass="59516">MNTKPSRSALIFVLTALAFGCTESETTFKGDGGPGVAQAPAVGSPDPTAGPEPGVSPPRVLATTPENGADGVDRTADVSVRFSEDILGTSISGNSLSLTADGRAVPGDVRFDAESSVMSFSPEDRLPKSVQIEAVVDGQVADLAGNSLGQAYRWSFTTAGAFWGDAAAIDGGSGPVSEPELAGNARGDAIAVWVQGGDLYARRFEADSGAWRGAERIKGKVESSARPHVAMDPRGNALVVWSKKNDDRVYARRFDAGRGRWDKDTRIGGADASNPRVAVDARGRAVAVWQQRDALASNVYASRFAPDSGSWGEPVRLETLLDQSRQPQVAMDSNGNAVVVWRQRVGFFNIFNTFTVYANRYVVGSGWRGAEAVGPSVNSAAPPELAMSASGTAFVVWRQSDGGNQNIYASRLSGSGSWSGAERIGSAGTSGVQPHIAVDGQGNAYAVWRRNAGSRYVIEVNRYTGAWRGVTAIQSTTDRADYPKVAADAGGDALVVWTQRGGGGYFVTARSFDLSEGAWGEVERISDASGAPFEPAIALEADGDATAIWLQANGGQRDLLANRYY</sequence>
<proteinExistence type="predicted"/>
<dbReference type="SUPFAM" id="SSF89372">
    <property type="entry name" value="Fucose-specific lectin"/>
    <property type="match status" value="2"/>
</dbReference>
<evidence type="ECO:0000313" key="6">
    <source>
        <dbReference type="Proteomes" id="UP000663555"/>
    </source>
</evidence>
<evidence type="ECO:0000256" key="3">
    <source>
        <dbReference type="SAM" id="SignalP"/>
    </source>
</evidence>
<feature type="chain" id="PRO_5045933989" evidence="3">
    <location>
        <begin position="21"/>
        <end position="565"/>
    </location>
</feature>
<feature type="region of interest" description="Disordered" evidence="2">
    <location>
        <begin position="26"/>
        <end position="73"/>
    </location>
</feature>